<organism evidence="1 2">
    <name type="scientific">Symbiodinium microadriaticum</name>
    <name type="common">Dinoflagellate</name>
    <name type="synonym">Zooxanthella microadriatica</name>
    <dbReference type="NCBI Taxonomy" id="2951"/>
    <lineage>
        <taxon>Eukaryota</taxon>
        <taxon>Sar</taxon>
        <taxon>Alveolata</taxon>
        <taxon>Dinophyceae</taxon>
        <taxon>Suessiales</taxon>
        <taxon>Symbiodiniaceae</taxon>
        <taxon>Symbiodinium</taxon>
    </lineage>
</organism>
<evidence type="ECO:0000313" key="2">
    <source>
        <dbReference type="Proteomes" id="UP000186817"/>
    </source>
</evidence>
<dbReference type="AlphaFoldDB" id="A0A1Q9CUN6"/>
<comment type="caution">
    <text evidence="1">The sequence shown here is derived from an EMBL/GenBank/DDBJ whole genome shotgun (WGS) entry which is preliminary data.</text>
</comment>
<gene>
    <name evidence="1" type="ORF">AK812_SmicGene32239</name>
</gene>
<accession>A0A1Q9CUN6</accession>
<keyword evidence="2" id="KW-1185">Reference proteome</keyword>
<proteinExistence type="predicted"/>
<dbReference type="EMBL" id="LSRX01000907">
    <property type="protein sequence ID" value="OLP86634.1"/>
    <property type="molecule type" value="Genomic_DNA"/>
</dbReference>
<sequence>MAFLSVPYPDIDTTVGSYAFCFAALPVAQVVYDLPDVPWHDADRERPLKERRYVPSLILFWIAMVTLRDGDVVTVVRHGIPPPSRPSRLLAETLANPRTWGPAEHFFEIGLLPSTCVMCGGKRYCVAPHHHTDQTLIQHTVQSLRLDVHRIATCTFRTDEFDVRGHNCRWTVAVADVPAIADSEASRSRQDFFVLCDLRPLGLKPVFLHTHAPKIHVPSFLSDFGIELPPAVQLCIQGGKFRQDYMSFNESCILLFFTVEADPSLRDDSSSEAGAGHESYEPSSASPPLDLSVDDEGLADLLVVTADPGVAAGLIDPTESQTDAAPAWDAGDEVGAWRRRMFAQDLAQHLQVPMPWRARSFRCVVMWGASLIHDALAESHWPFTPVTVLRSSWSSYRTETSCLRDLVVFLLPPWLVQWCLAVLVIGEARLSSACALVPEPAEPRIYGQEPDAVTDGKRALNLPLVDFTMLDVVFVLYVFEEVDVLVPAHATPLTPGEEAVLAMGDCVCFTPVDCRNTSALDAWEGRDSKSEPSTAAAVPFPKLFPHGRHCCPATVNAARAYDGQTTSGGSEPFGAFGFAGLCLIFSVLAALGVDPPSLGCARLAYLGIFAVPSWSHYSYSRHAASGCPCAGLSLG</sequence>
<reference evidence="1 2" key="1">
    <citation type="submission" date="2016-02" db="EMBL/GenBank/DDBJ databases">
        <title>Genome analysis of coral dinoflagellate symbionts highlights evolutionary adaptations to a symbiotic lifestyle.</title>
        <authorList>
            <person name="Aranda M."/>
            <person name="Li Y."/>
            <person name="Liew Y.J."/>
            <person name="Baumgarten S."/>
            <person name="Simakov O."/>
            <person name="Wilson M."/>
            <person name="Piel J."/>
            <person name="Ashoor H."/>
            <person name="Bougouffa S."/>
            <person name="Bajic V.B."/>
            <person name="Ryu T."/>
            <person name="Ravasi T."/>
            <person name="Bayer T."/>
            <person name="Micklem G."/>
            <person name="Kim H."/>
            <person name="Bhak J."/>
            <person name="Lajeunesse T.C."/>
            <person name="Voolstra C.R."/>
        </authorList>
    </citation>
    <scope>NUCLEOTIDE SEQUENCE [LARGE SCALE GENOMIC DNA]</scope>
    <source>
        <strain evidence="1 2">CCMP2467</strain>
    </source>
</reference>
<dbReference type="Proteomes" id="UP000186817">
    <property type="component" value="Unassembled WGS sequence"/>
</dbReference>
<protein>
    <submittedName>
        <fullName evidence="1">Uncharacterized protein</fullName>
    </submittedName>
</protein>
<name>A0A1Q9CUN6_SYMMI</name>
<dbReference type="OrthoDB" id="406552at2759"/>
<evidence type="ECO:0000313" key="1">
    <source>
        <dbReference type="EMBL" id="OLP86634.1"/>
    </source>
</evidence>